<feature type="transmembrane region" description="Helical" evidence="5">
    <location>
        <begin position="20"/>
        <end position="42"/>
    </location>
</feature>
<evidence type="ECO:0000256" key="2">
    <source>
        <dbReference type="ARBA" id="ARBA00022692"/>
    </source>
</evidence>
<feature type="transmembrane region" description="Helical" evidence="5">
    <location>
        <begin position="362"/>
        <end position="382"/>
    </location>
</feature>
<feature type="transmembrane region" description="Helical" evidence="5">
    <location>
        <begin position="81"/>
        <end position="101"/>
    </location>
</feature>
<sequence>MNLKPYREALALPGLRSLLLVSVFARLPITAAGITLTFYVVLDLGRGYGAAGLVGAALTVGSAVGNPLLGRLIDRHGLRPVLALTTVAEAVFWAAAPALSYPLLLPAAFLAGLLALPAFSVIRQSIAALVPAERRRPAYALDSMSTELSFMIGPALAVAAATTVSARATLWAVGAGIVLSGATLWLLNPPTRSASEATTPARRLPRRAWLTPRLLAVLAGGAAATVVLAGTDVAVVAVLRENGAVGWTGVVLAAWAVSSLVGGFAYGAVSRPVSPLVLLAALSLCTIPVGLGGGHWWLLCLALVPAGMLCAPTLAATADLVSTLAPAEVRGVAMGLHGSAVTVGMAVGAPLAGAVMDRSAPVWGFVVTGALGLLVALVVLPVELRRRATPPAAGTDAEQLATAGTAH</sequence>
<gene>
    <name evidence="7" type="ORF">AWW66_06815</name>
</gene>
<dbReference type="Proteomes" id="UP000070620">
    <property type="component" value="Unassembled WGS sequence"/>
</dbReference>
<feature type="transmembrane region" description="Helical" evidence="5">
    <location>
        <begin position="245"/>
        <end position="266"/>
    </location>
</feature>
<dbReference type="InterPro" id="IPR020846">
    <property type="entry name" value="MFS_dom"/>
</dbReference>
<evidence type="ECO:0000313" key="8">
    <source>
        <dbReference type="Proteomes" id="UP000070620"/>
    </source>
</evidence>
<comment type="caution">
    <text evidence="7">The sequence shown here is derived from an EMBL/GenBank/DDBJ whole genome shotgun (WGS) entry which is preliminary data.</text>
</comment>
<name>A0A136PW82_9ACTN</name>
<keyword evidence="3 5" id="KW-1133">Transmembrane helix</keyword>
<evidence type="ECO:0000259" key="6">
    <source>
        <dbReference type="PROSITE" id="PS50850"/>
    </source>
</evidence>
<feature type="domain" description="Major facilitator superfamily (MFS) profile" evidence="6">
    <location>
        <begin position="1"/>
        <end position="387"/>
    </location>
</feature>
<dbReference type="SUPFAM" id="SSF103473">
    <property type="entry name" value="MFS general substrate transporter"/>
    <property type="match status" value="1"/>
</dbReference>
<dbReference type="InterPro" id="IPR036259">
    <property type="entry name" value="MFS_trans_sf"/>
</dbReference>
<feature type="transmembrane region" description="Helical" evidence="5">
    <location>
        <begin position="214"/>
        <end position="239"/>
    </location>
</feature>
<feature type="transmembrane region" description="Helical" evidence="5">
    <location>
        <begin position="168"/>
        <end position="187"/>
    </location>
</feature>
<dbReference type="Gene3D" id="1.20.1250.20">
    <property type="entry name" value="MFS general substrate transporter like domains"/>
    <property type="match status" value="1"/>
</dbReference>
<evidence type="ECO:0000313" key="7">
    <source>
        <dbReference type="EMBL" id="KXK62749.1"/>
    </source>
</evidence>
<keyword evidence="2 5" id="KW-0812">Transmembrane</keyword>
<feature type="transmembrane region" description="Helical" evidence="5">
    <location>
        <begin position="48"/>
        <end position="69"/>
    </location>
</feature>
<protein>
    <submittedName>
        <fullName evidence="7">MFS transporter</fullName>
    </submittedName>
</protein>
<keyword evidence="8" id="KW-1185">Reference proteome</keyword>
<comment type="subcellular location">
    <subcellularLocation>
        <location evidence="1">Cell membrane</location>
        <topology evidence="1">Multi-pass membrane protein</topology>
    </subcellularLocation>
</comment>
<dbReference type="RefSeq" id="WP_067361353.1">
    <property type="nucleotide sequence ID" value="NZ_JBIUBN010000024.1"/>
</dbReference>
<feature type="transmembrane region" description="Helical" evidence="5">
    <location>
        <begin position="107"/>
        <end position="132"/>
    </location>
</feature>
<evidence type="ECO:0000256" key="3">
    <source>
        <dbReference type="ARBA" id="ARBA00022989"/>
    </source>
</evidence>
<feature type="transmembrane region" description="Helical" evidence="5">
    <location>
        <begin position="273"/>
        <end position="290"/>
    </location>
</feature>
<dbReference type="PROSITE" id="PS50850">
    <property type="entry name" value="MFS"/>
    <property type="match status" value="1"/>
</dbReference>
<dbReference type="Pfam" id="PF07690">
    <property type="entry name" value="MFS_1"/>
    <property type="match status" value="1"/>
</dbReference>
<feature type="transmembrane region" description="Helical" evidence="5">
    <location>
        <begin position="144"/>
        <end position="162"/>
    </location>
</feature>
<proteinExistence type="predicted"/>
<dbReference type="GO" id="GO:0005886">
    <property type="term" value="C:plasma membrane"/>
    <property type="evidence" value="ECO:0007669"/>
    <property type="project" value="UniProtKB-SubCell"/>
</dbReference>
<keyword evidence="4 5" id="KW-0472">Membrane</keyword>
<evidence type="ECO:0000256" key="1">
    <source>
        <dbReference type="ARBA" id="ARBA00004651"/>
    </source>
</evidence>
<dbReference type="PANTHER" id="PTHR23542:SF1">
    <property type="entry name" value="MAJOR FACILITATOR SUPERFAMILY (MFS) PROFILE DOMAIN-CONTAINING PROTEIN"/>
    <property type="match status" value="1"/>
</dbReference>
<evidence type="ECO:0000256" key="4">
    <source>
        <dbReference type="ARBA" id="ARBA00023136"/>
    </source>
</evidence>
<dbReference type="GO" id="GO:0022857">
    <property type="term" value="F:transmembrane transporter activity"/>
    <property type="evidence" value="ECO:0007669"/>
    <property type="project" value="InterPro"/>
</dbReference>
<evidence type="ECO:0000256" key="5">
    <source>
        <dbReference type="SAM" id="Phobius"/>
    </source>
</evidence>
<dbReference type="InterPro" id="IPR011701">
    <property type="entry name" value="MFS"/>
</dbReference>
<feature type="transmembrane region" description="Helical" evidence="5">
    <location>
        <begin position="296"/>
        <end position="321"/>
    </location>
</feature>
<feature type="transmembrane region" description="Helical" evidence="5">
    <location>
        <begin position="333"/>
        <end position="356"/>
    </location>
</feature>
<reference evidence="7 8" key="1">
    <citation type="submission" date="2016-01" db="EMBL/GenBank/DDBJ databases">
        <title>Whole genome sequence and analysis of Micromonospora rosaria DSM 803, which can produce antibacterial substance rosamicin.</title>
        <authorList>
            <person name="Yang H."/>
            <person name="He X."/>
            <person name="Zhu D."/>
        </authorList>
    </citation>
    <scope>NUCLEOTIDE SEQUENCE [LARGE SCALE GENOMIC DNA]</scope>
    <source>
        <strain evidence="7 8">DSM 803</strain>
    </source>
</reference>
<dbReference type="EMBL" id="LRQV01000014">
    <property type="protein sequence ID" value="KXK62749.1"/>
    <property type="molecule type" value="Genomic_DNA"/>
</dbReference>
<dbReference type="AlphaFoldDB" id="A0A136PW82"/>
<dbReference type="PANTHER" id="PTHR23542">
    <property type="match status" value="1"/>
</dbReference>
<organism evidence="7 8">
    <name type="scientific">Micromonospora rosaria</name>
    <dbReference type="NCBI Taxonomy" id="47874"/>
    <lineage>
        <taxon>Bacteria</taxon>
        <taxon>Bacillati</taxon>
        <taxon>Actinomycetota</taxon>
        <taxon>Actinomycetes</taxon>
        <taxon>Micromonosporales</taxon>
        <taxon>Micromonosporaceae</taxon>
        <taxon>Micromonospora</taxon>
    </lineage>
</organism>
<accession>A0A136PW82</accession>
<dbReference type="OrthoDB" id="4229605at2"/>